<dbReference type="PANTHER" id="PTHR31047">
    <property type="entry name" value="MEIOTICALLY UP-REGULATED GENE 157 PROTEIN"/>
    <property type="match status" value="1"/>
</dbReference>
<keyword evidence="3" id="KW-1185">Reference proteome</keyword>
<dbReference type="SUPFAM" id="SSF48208">
    <property type="entry name" value="Six-hairpin glycosidases"/>
    <property type="match status" value="1"/>
</dbReference>
<comment type="caution">
    <text evidence="2">The sequence shown here is derived from an EMBL/GenBank/DDBJ whole genome shotgun (WGS) entry which is preliminary data.</text>
</comment>
<dbReference type="InterPro" id="IPR008928">
    <property type="entry name" value="6-hairpin_glycosidase_sf"/>
</dbReference>
<dbReference type="InterPro" id="IPR008313">
    <property type="entry name" value="GH125"/>
</dbReference>
<dbReference type="Proteomes" id="UP001470230">
    <property type="component" value="Unassembled WGS sequence"/>
</dbReference>
<proteinExistence type="predicted"/>
<accession>A0ABR2L7Q0</accession>
<dbReference type="PANTHER" id="PTHR31047:SF0">
    <property type="entry name" value="MEIOTICALLY UP-REGULATED GENE 157 PROTEIN"/>
    <property type="match status" value="1"/>
</dbReference>
<evidence type="ECO:0000256" key="1">
    <source>
        <dbReference type="SAM" id="SignalP"/>
    </source>
</evidence>
<dbReference type="InterPro" id="IPR012341">
    <property type="entry name" value="6hp_glycosidase-like_sf"/>
</dbReference>
<dbReference type="SUPFAM" id="SSF47862">
    <property type="entry name" value="Saposin"/>
    <property type="match status" value="1"/>
</dbReference>
<dbReference type="Gene3D" id="1.50.10.10">
    <property type="match status" value="1"/>
</dbReference>
<evidence type="ECO:0008006" key="4">
    <source>
        <dbReference type="Google" id="ProtNLM"/>
    </source>
</evidence>
<dbReference type="SMART" id="SM01149">
    <property type="entry name" value="DUF1237"/>
    <property type="match status" value="1"/>
</dbReference>
<organism evidence="2 3">
    <name type="scientific">Tritrichomonas musculus</name>
    <dbReference type="NCBI Taxonomy" id="1915356"/>
    <lineage>
        <taxon>Eukaryota</taxon>
        <taxon>Metamonada</taxon>
        <taxon>Parabasalia</taxon>
        <taxon>Tritrichomonadida</taxon>
        <taxon>Tritrichomonadidae</taxon>
        <taxon>Tritrichomonas</taxon>
    </lineage>
</organism>
<dbReference type="Pfam" id="PF06824">
    <property type="entry name" value="Glyco_hydro_125"/>
    <property type="match status" value="1"/>
</dbReference>
<protein>
    <recommendedName>
        <fullName evidence="4">Glycoside hydrolase family 125 protein</fullName>
    </recommendedName>
</protein>
<reference evidence="2 3" key="1">
    <citation type="submission" date="2024-04" db="EMBL/GenBank/DDBJ databases">
        <title>Tritrichomonas musculus Genome.</title>
        <authorList>
            <person name="Alves-Ferreira E."/>
            <person name="Grigg M."/>
            <person name="Lorenzi H."/>
            <person name="Galac M."/>
        </authorList>
    </citation>
    <scope>NUCLEOTIDE SEQUENCE [LARGE SCALE GENOMIC DNA]</scope>
    <source>
        <strain evidence="2 3">EAF2021</strain>
    </source>
</reference>
<name>A0ABR2L7Q0_9EUKA</name>
<dbReference type="Gene3D" id="1.10.225.10">
    <property type="entry name" value="Saposin-like"/>
    <property type="match status" value="1"/>
</dbReference>
<keyword evidence="1" id="KW-0732">Signal</keyword>
<evidence type="ECO:0000313" key="2">
    <source>
        <dbReference type="EMBL" id="KAK8899016.1"/>
    </source>
</evidence>
<gene>
    <name evidence="2" type="ORF">M9Y10_001312</name>
</gene>
<sequence length="568" mass="65835">MLFILTVFISASNDISCNSCKRMADVAISATRDGYTEHLINHILFAHCQALGEKADVCYSFVSNVTKRWVSQSKRLSTTPEKLCSINKCFQERVNNKKILPYYVENMAVPVHSNTNYPTKRPNPEDRRFRSQAVEDEIREIKSVLTDKKLSWMFENCYPNTLDTTVYFQMNNSKPDTFVITGDIDAMWLRDSGAQVYPYVSLLAEKKDPDLQRLIAGVINRQLKCIQLDPYANGFTHGEEWSEWKDDYTDMKPYTHERKYEIDSLCYPIRLAYQYWTITGDDSIFIGDNFMDWTKATKLIVQTFKEQQRTNGTWYYTFMRKTERQLDTVNNNGRGSPINPVGLIVSFFRPSDDATTFPFLIPSNMFAVKTLRQLAEISHKVTLDYEFANECIQLADQVEAALKNYSIVDHPKYGKIYAYEVDGYGSYYMMDDANVPSLLSLPYITSNYIDINDEIYQNTRRFVWSLDNPYFFKGKMGEGVGGPHIGYYYAWPMSLIIRALTSKDDEEIRECVRMLRDTDGNTGFMHESFLVDNPSDYTRTWFAWANTLFGELIIKLVKDGKVDILNNL</sequence>
<feature type="signal peptide" evidence="1">
    <location>
        <begin position="1"/>
        <end position="17"/>
    </location>
</feature>
<dbReference type="InterPro" id="IPR011001">
    <property type="entry name" value="Saposin-like"/>
</dbReference>
<feature type="chain" id="PRO_5046265017" description="Glycoside hydrolase family 125 protein" evidence="1">
    <location>
        <begin position="18"/>
        <end position="568"/>
    </location>
</feature>
<dbReference type="EMBL" id="JAPFFF010000001">
    <property type="protein sequence ID" value="KAK8899016.1"/>
    <property type="molecule type" value="Genomic_DNA"/>
</dbReference>
<evidence type="ECO:0000313" key="3">
    <source>
        <dbReference type="Proteomes" id="UP001470230"/>
    </source>
</evidence>